<dbReference type="RefSeq" id="WP_369665190.1">
    <property type="nucleotide sequence ID" value="NZ_JBDKXB010000001.1"/>
</dbReference>
<evidence type="ECO:0000256" key="4">
    <source>
        <dbReference type="ARBA" id="ARBA00022989"/>
    </source>
</evidence>
<keyword evidence="5 6" id="KW-0472">Membrane</keyword>
<dbReference type="SUPFAM" id="SSF53448">
    <property type="entry name" value="Nucleotide-diphospho-sugar transferases"/>
    <property type="match status" value="1"/>
</dbReference>
<comment type="subcellular location">
    <subcellularLocation>
        <location evidence="1">Endomembrane system</location>
    </subcellularLocation>
</comment>
<dbReference type="GO" id="GO:0016757">
    <property type="term" value="F:glycosyltransferase activity"/>
    <property type="evidence" value="ECO:0007669"/>
    <property type="project" value="UniProtKB-KW"/>
</dbReference>
<protein>
    <submittedName>
        <fullName evidence="7">Glycosyltransferase</fullName>
        <ecNumber evidence="7">2.4.-.-</ecNumber>
    </submittedName>
</protein>
<name>A0ABV4B920_9GAMM</name>
<dbReference type="PANTHER" id="PTHR32044">
    <property type="entry name" value="GLUCOMANNAN 4-BETA-MANNOSYLTRANSFERASE 9"/>
    <property type="match status" value="1"/>
</dbReference>
<dbReference type="PANTHER" id="PTHR32044:SF80">
    <property type="entry name" value="XYLOGLUCAN GLYCOSYLTRANSFERASE 2-RELATED"/>
    <property type="match status" value="1"/>
</dbReference>
<evidence type="ECO:0000256" key="2">
    <source>
        <dbReference type="ARBA" id="ARBA00022679"/>
    </source>
</evidence>
<reference evidence="7 8" key="1">
    <citation type="submission" date="2024-05" db="EMBL/GenBank/DDBJ databases">
        <title>Genome Sequence and Characterization of the New Strain Purple Sulfur Bacterium of Genus Thioalkalicoccus.</title>
        <authorList>
            <person name="Bryantseva I.A."/>
            <person name="Kyndt J.A."/>
            <person name="Imhoff J.F."/>
        </authorList>
    </citation>
    <scope>NUCLEOTIDE SEQUENCE [LARGE SCALE GENOMIC DNA]</scope>
    <source>
        <strain evidence="7 8">Um2</strain>
    </source>
</reference>
<feature type="transmembrane region" description="Helical" evidence="6">
    <location>
        <begin position="12"/>
        <end position="36"/>
    </location>
</feature>
<keyword evidence="4 6" id="KW-1133">Transmembrane helix</keyword>
<evidence type="ECO:0000313" key="8">
    <source>
        <dbReference type="Proteomes" id="UP001564408"/>
    </source>
</evidence>
<sequence length="384" mass="41545">MAAVESAAEFALIIGLVILGALSLNLIMLTAARLLLVRDGAVRPLADAGVARTPDVLIQLPLYNEGELVDRVLTAVASLDWPREHLEVRVLDYSTDGSLALSCAAVEHWKGAGLSVELMHRTQRTAFKAGALAAGLDRSDAPFVAIFDADFIPPADFLRRTVPILLGESRLALVQARWTHLNAEETLLTRVQAWLLDGHFRVEQVARARLGLPVPFNGTCGVWRRAAIEDAGGWQGDTLTEDLDLSLRAHLMGWRAAYLPELKVPGVLCPARPEPGVPSSFAGPRGSFSASSSFCRPCGPVAYCLGGTKLRSRCSSFSRSSFWWGFSVCCSASSMSPGGRPRVPCSPSSASQPRCSGFSGRVRFSSRLSIRPCAFVPSRRFWPR</sequence>
<dbReference type="EC" id="2.4.-.-" evidence="7"/>
<gene>
    <name evidence="7" type="ORF">ABC977_00090</name>
</gene>
<dbReference type="Gene3D" id="3.90.550.10">
    <property type="entry name" value="Spore Coat Polysaccharide Biosynthesis Protein SpsA, Chain A"/>
    <property type="match status" value="1"/>
</dbReference>
<keyword evidence="7" id="KW-0328">Glycosyltransferase</keyword>
<evidence type="ECO:0000256" key="3">
    <source>
        <dbReference type="ARBA" id="ARBA00022692"/>
    </source>
</evidence>
<dbReference type="Proteomes" id="UP001564408">
    <property type="component" value="Unassembled WGS sequence"/>
</dbReference>
<evidence type="ECO:0000256" key="6">
    <source>
        <dbReference type="SAM" id="Phobius"/>
    </source>
</evidence>
<evidence type="ECO:0000256" key="5">
    <source>
        <dbReference type="ARBA" id="ARBA00023136"/>
    </source>
</evidence>
<comment type="caution">
    <text evidence="7">The sequence shown here is derived from an EMBL/GenBank/DDBJ whole genome shotgun (WGS) entry which is preliminary data.</text>
</comment>
<evidence type="ECO:0000313" key="7">
    <source>
        <dbReference type="EMBL" id="MEY6430803.1"/>
    </source>
</evidence>
<dbReference type="InterPro" id="IPR029044">
    <property type="entry name" value="Nucleotide-diphossugar_trans"/>
</dbReference>
<dbReference type="EMBL" id="JBDKXB010000001">
    <property type="protein sequence ID" value="MEY6430803.1"/>
    <property type="molecule type" value="Genomic_DNA"/>
</dbReference>
<keyword evidence="8" id="KW-1185">Reference proteome</keyword>
<evidence type="ECO:0000256" key="1">
    <source>
        <dbReference type="ARBA" id="ARBA00004308"/>
    </source>
</evidence>
<keyword evidence="2 7" id="KW-0808">Transferase</keyword>
<dbReference type="Pfam" id="PF13641">
    <property type="entry name" value="Glyco_tranf_2_3"/>
    <property type="match status" value="1"/>
</dbReference>
<organism evidence="7 8">
    <name type="scientific">Thioalkalicoccus limnaeus</name>
    <dbReference type="NCBI Taxonomy" id="120681"/>
    <lineage>
        <taxon>Bacteria</taxon>
        <taxon>Pseudomonadati</taxon>
        <taxon>Pseudomonadota</taxon>
        <taxon>Gammaproteobacteria</taxon>
        <taxon>Chromatiales</taxon>
        <taxon>Chromatiaceae</taxon>
        <taxon>Thioalkalicoccus</taxon>
    </lineage>
</organism>
<proteinExistence type="predicted"/>
<accession>A0ABV4B920</accession>
<keyword evidence="3 6" id="KW-0812">Transmembrane</keyword>